<dbReference type="GO" id="GO:0051996">
    <property type="term" value="F:squalene synthase [NAD(P)H] activity"/>
    <property type="evidence" value="ECO:0007669"/>
    <property type="project" value="InterPro"/>
</dbReference>
<dbReference type="GO" id="GO:0004311">
    <property type="term" value="F:geranylgeranyl diphosphate synthase activity"/>
    <property type="evidence" value="ECO:0007669"/>
    <property type="project" value="InterPro"/>
</dbReference>
<gene>
    <name evidence="1" type="ORF">METZ01_LOCUS39655</name>
</gene>
<dbReference type="PANTHER" id="PTHR31480">
    <property type="entry name" value="BIFUNCTIONAL LYCOPENE CYCLASE/PHYTOENE SYNTHASE"/>
    <property type="match status" value="1"/>
</dbReference>
<evidence type="ECO:0000313" key="1">
    <source>
        <dbReference type="EMBL" id="SUZ86801.1"/>
    </source>
</evidence>
<dbReference type="InterPro" id="IPR033904">
    <property type="entry name" value="Trans_IPPS_HH"/>
</dbReference>
<dbReference type="SUPFAM" id="SSF48576">
    <property type="entry name" value="Terpenoid synthases"/>
    <property type="match status" value="1"/>
</dbReference>
<dbReference type="SFLD" id="SFLDS00005">
    <property type="entry name" value="Isoprenoid_Synthase_Type_I"/>
    <property type="match status" value="1"/>
</dbReference>
<dbReference type="EMBL" id="UINC01001700">
    <property type="protein sequence ID" value="SUZ86801.1"/>
    <property type="molecule type" value="Genomic_DNA"/>
</dbReference>
<proteinExistence type="predicted"/>
<dbReference type="Gene3D" id="1.10.600.10">
    <property type="entry name" value="Farnesyl Diphosphate Synthase"/>
    <property type="match status" value="1"/>
</dbReference>
<dbReference type="InterPro" id="IPR017827">
    <property type="entry name" value="HSQ_synthase_HpnC"/>
</dbReference>
<dbReference type="InterPro" id="IPR044843">
    <property type="entry name" value="Trans_IPPS_bact-type"/>
</dbReference>
<dbReference type="SFLD" id="SFLDG01212">
    <property type="entry name" value="Phytoene_synthase_like"/>
    <property type="match status" value="1"/>
</dbReference>
<protein>
    <recommendedName>
        <fullName evidence="2">Squalene synthase HpnC</fullName>
    </recommendedName>
</protein>
<name>A0A381R4W0_9ZZZZ</name>
<accession>A0A381R4W0</accession>
<dbReference type="AlphaFoldDB" id="A0A381R4W0"/>
<dbReference type="Pfam" id="PF00494">
    <property type="entry name" value="SQS_PSY"/>
    <property type="match status" value="1"/>
</dbReference>
<dbReference type="InterPro" id="IPR002060">
    <property type="entry name" value="Squ/phyt_synthse"/>
</dbReference>
<dbReference type="NCBIfam" id="TIGR03464">
    <property type="entry name" value="HpnC"/>
    <property type="match status" value="1"/>
</dbReference>
<dbReference type="SFLD" id="SFLDG01018">
    <property type="entry name" value="Squalene/Phytoene_Synthase_Lik"/>
    <property type="match status" value="1"/>
</dbReference>
<sequence>MNRSAKLVSVLPTPSIEIEPSAPGYLEATFVACEQLAKEHYENFVVGSRMVPKKLRPHFYSIYAFSRGVDDLGDVAEGDRLALLDLWEKELDACYPGSTNPKEPIHPYFIALNQTIRLFNIPSDPFKRLIEANRRDQKISRTETFSDLMEYCTYSANPVGHLVLYLFGIKDEKLQRLADLTCTGLQLANFWQDVNRDLEIGRIYIPMEDMERFGISEHQVSLGEVDDNFRALMRFEIDRTRQLFIKGYKLAQFLDPSIRSDFALFTRGGLSILQQIERQDFDVLSSRPTVSMYEKGKILTSTWIRSKLGINLVPTSAFKSVARHTK</sequence>
<dbReference type="CDD" id="cd00683">
    <property type="entry name" value="Trans_IPPS_HH"/>
    <property type="match status" value="1"/>
</dbReference>
<evidence type="ECO:0008006" key="2">
    <source>
        <dbReference type="Google" id="ProtNLM"/>
    </source>
</evidence>
<reference evidence="1" key="1">
    <citation type="submission" date="2018-05" db="EMBL/GenBank/DDBJ databases">
        <authorList>
            <person name="Lanie J.A."/>
            <person name="Ng W.-L."/>
            <person name="Kazmierczak K.M."/>
            <person name="Andrzejewski T.M."/>
            <person name="Davidsen T.M."/>
            <person name="Wayne K.J."/>
            <person name="Tettelin H."/>
            <person name="Glass J.I."/>
            <person name="Rusch D."/>
            <person name="Podicherti R."/>
            <person name="Tsui H.-C.T."/>
            <person name="Winkler M.E."/>
        </authorList>
    </citation>
    <scope>NUCLEOTIDE SEQUENCE</scope>
</reference>
<dbReference type="InterPro" id="IPR008949">
    <property type="entry name" value="Isoprenoid_synthase_dom_sf"/>
</dbReference>
<organism evidence="1">
    <name type="scientific">marine metagenome</name>
    <dbReference type="NCBI Taxonomy" id="408172"/>
    <lineage>
        <taxon>unclassified sequences</taxon>
        <taxon>metagenomes</taxon>
        <taxon>ecological metagenomes</taxon>
    </lineage>
</organism>